<reference evidence="14 15" key="1">
    <citation type="submission" date="2020-08" db="EMBL/GenBank/DDBJ databases">
        <title>Genomic Encyclopedia of Type Strains, Phase IV (KMG-IV): sequencing the most valuable type-strain genomes for metagenomic binning, comparative biology and taxonomic classification.</title>
        <authorList>
            <person name="Goeker M."/>
        </authorList>
    </citation>
    <scope>NUCLEOTIDE SEQUENCE [LARGE SCALE GENOMIC DNA]</scope>
    <source>
        <strain evidence="14 15">DSM 29007</strain>
    </source>
</reference>
<keyword evidence="15" id="KW-1185">Reference proteome</keyword>
<dbReference type="SFLD" id="SFLDS00003">
    <property type="entry name" value="Haloacid_Dehalogenase"/>
    <property type="match status" value="1"/>
</dbReference>
<evidence type="ECO:0000256" key="6">
    <source>
        <dbReference type="ARBA" id="ARBA00020092"/>
    </source>
</evidence>
<dbReference type="GO" id="GO:0008781">
    <property type="term" value="F:N-acylneuraminate cytidylyltransferase activity"/>
    <property type="evidence" value="ECO:0007669"/>
    <property type="project" value="TreeGrafter"/>
</dbReference>
<dbReference type="NCBIfam" id="TIGR01670">
    <property type="entry name" value="KdsC-phosphatas"/>
    <property type="match status" value="1"/>
</dbReference>
<feature type="binding site" evidence="13">
    <location>
        <position position="120"/>
    </location>
    <ligand>
        <name>Mg(2+)</name>
        <dbReference type="ChEBI" id="CHEBI:18420"/>
    </ligand>
</feature>
<dbReference type="SFLD" id="SFLDG01138">
    <property type="entry name" value="C1.6.2:_Deoxy-d-mannose-octulo"/>
    <property type="match status" value="1"/>
</dbReference>
<dbReference type="AlphaFoldDB" id="A0A841H4I4"/>
<dbReference type="EC" id="3.1.3.45" evidence="5"/>
<dbReference type="GO" id="GO:0019143">
    <property type="term" value="F:3-deoxy-manno-octulosonate-8-phosphatase activity"/>
    <property type="evidence" value="ECO:0007669"/>
    <property type="project" value="UniProtKB-EC"/>
</dbReference>
<protein>
    <recommendedName>
        <fullName evidence="6">3-deoxy-D-manno-octulosonate 8-phosphate phosphatase KdsC</fullName>
        <ecNumber evidence="5">3.1.3.45</ecNumber>
    </recommendedName>
    <alternativeName>
        <fullName evidence="11">KDO 8-P phosphatase</fullName>
    </alternativeName>
</protein>
<evidence type="ECO:0000256" key="7">
    <source>
        <dbReference type="ARBA" id="ARBA00022723"/>
    </source>
</evidence>
<feature type="binding site" evidence="12">
    <location>
        <position position="24"/>
    </location>
    <ligand>
        <name>substrate</name>
    </ligand>
</feature>
<evidence type="ECO:0000256" key="1">
    <source>
        <dbReference type="ARBA" id="ARBA00000898"/>
    </source>
</evidence>
<evidence type="ECO:0000256" key="13">
    <source>
        <dbReference type="PIRSR" id="PIRSR006118-2"/>
    </source>
</evidence>
<evidence type="ECO:0000256" key="12">
    <source>
        <dbReference type="PIRSR" id="PIRSR006118-1"/>
    </source>
</evidence>
<dbReference type="InterPro" id="IPR050793">
    <property type="entry name" value="CMP-NeuNAc_synthase"/>
</dbReference>
<proteinExistence type="inferred from homology"/>
<accession>A0A841H4I4</accession>
<gene>
    <name evidence="14" type="ORF">HNQ61_004586</name>
</gene>
<evidence type="ECO:0000256" key="4">
    <source>
        <dbReference type="ARBA" id="ARBA00011881"/>
    </source>
</evidence>
<keyword evidence="7 13" id="KW-0479">Metal-binding</keyword>
<comment type="subunit">
    <text evidence="4">Homotetramer.</text>
</comment>
<dbReference type="InterPro" id="IPR023214">
    <property type="entry name" value="HAD_sf"/>
</dbReference>
<dbReference type="PIRSF" id="PIRSF006118">
    <property type="entry name" value="KDO8-P_Ptase"/>
    <property type="match status" value="1"/>
</dbReference>
<feature type="binding site" evidence="13">
    <location>
        <position position="22"/>
    </location>
    <ligand>
        <name>Mg(2+)</name>
        <dbReference type="ChEBI" id="CHEBI:18420"/>
    </ligand>
</feature>
<dbReference type="EMBL" id="JACHIA010000019">
    <property type="protein sequence ID" value="MBB6072920.1"/>
    <property type="molecule type" value="Genomic_DNA"/>
</dbReference>
<dbReference type="Pfam" id="PF08282">
    <property type="entry name" value="Hydrolase_3"/>
    <property type="match status" value="1"/>
</dbReference>
<evidence type="ECO:0000256" key="8">
    <source>
        <dbReference type="ARBA" id="ARBA00022801"/>
    </source>
</evidence>
<dbReference type="PANTHER" id="PTHR21485">
    <property type="entry name" value="HAD SUPERFAMILY MEMBERS CMAS AND KDSC"/>
    <property type="match status" value="1"/>
</dbReference>
<keyword evidence="8 14" id="KW-0378">Hydrolase</keyword>
<comment type="catalytic activity">
    <reaction evidence="1">
        <text>3-deoxy-alpha-D-manno-2-octulosonate-8-phosphate + H2O = 3-deoxy-alpha-D-manno-oct-2-ulosonate + phosphate</text>
        <dbReference type="Rhea" id="RHEA:11500"/>
        <dbReference type="ChEBI" id="CHEBI:15377"/>
        <dbReference type="ChEBI" id="CHEBI:43474"/>
        <dbReference type="ChEBI" id="CHEBI:85985"/>
        <dbReference type="ChEBI" id="CHEBI:85986"/>
        <dbReference type="EC" id="3.1.3.45"/>
    </reaction>
</comment>
<feature type="binding site" evidence="12">
    <location>
        <position position="57"/>
    </location>
    <ligand>
        <name>substrate</name>
    </ligand>
</feature>
<dbReference type="InterPro" id="IPR010023">
    <property type="entry name" value="KdsC_fam"/>
</dbReference>
<dbReference type="Gene3D" id="3.40.50.1000">
    <property type="entry name" value="HAD superfamily/HAD-like"/>
    <property type="match status" value="1"/>
</dbReference>
<feature type="binding site" evidence="12">
    <location>
        <position position="80"/>
    </location>
    <ligand>
        <name>substrate</name>
    </ligand>
</feature>
<dbReference type="SUPFAM" id="SSF56784">
    <property type="entry name" value="HAD-like"/>
    <property type="match status" value="1"/>
</dbReference>
<dbReference type="SFLD" id="SFLDG01136">
    <property type="entry name" value="C1.6:_Phosphoserine_Phosphatas"/>
    <property type="match status" value="1"/>
</dbReference>
<comment type="cofactor">
    <cofactor evidence="2 13">
        <name>Mg(2+)</name>
        <dbReference type="ChEBI" id="CHEBI:18420"/>
    </cofactor>
</comment>
<name>A0A841H4I4_9BACT</name>
<sequence>MSDSVQPIPAEVARRIRIVILDVDGVMTDGGVYLGATESGEPVELKRFDIQDGLGIRLLKEAGIIVSIVTGRESHAVRLRGAELDLDEVHQDKKAAKLRIVTEMLERNGMDWTEAAFVGDDLPDLPILRRVGLPAVVGNATPDARACASWRATKEGGRGAVREFAEALLTARGEWAERVEAYVSDREAGL</sequence>
<evidence type="ECO:0000313" key="14">
    <source>
        <dbReference type="EMBL" id="MBB6072920.1"/>
    </source>
</evidence>
<evidence type="ECO:0000256" key="5">
    <source>
        <dbReference type="ARBA" id="ARBA00013066"/>
    </source>
</evidence>
<comment type="similarity">
    <text evidence="3">Belongs to the KdsC family.</text>
</comment>
<dbReference type="Proteomes" id="UP000582837">
    <property type="component" value="Unassembled WGS sequence"/>
</dbReference>
<evidence type="ECO:0000256" key="9">
    <source>
        <dbReference type="ARBA" id="ARBA00022842"/>
    </source>
</evidence>
<dbReference type="InterPro" id="IPR036412">
    <property type="entry name" value="HAD-like_sf"/>
</dbReference>
<evidence type="ECO:0000256" key="2">
    <source>
        <dbReference type="ARBA" id="ARBA00001946"/>
    </source>
</evidence>
<evidence type="ECO:0000256" key="3">
    <source>
        <dbReference type="ARBA" id="ARBA00005893"/>
    </source>
</evidence>
<dbReference type="PANTHER" id="PTHR21485:SF6">
    <property type="entry name" value="N-ACYLNEURAMINATE CYTIDYLYLTRANSFERASE-RELATED"/>
    <property type="match status" value="1"/>
</dbReference>
<keyword evidence="9 13" id="KW-0460">Magnesium</keyword>
<organism evidence="14 15">
    <name type="scientific">Longimicrobium terrae</name>
    <dbReference type="NCBI Taxonomy" id="1639882"/>
    <lineage>
        <taxon>Bacteria</taxon>
        <taxon>Pseudomonadati</taxon>
        <taxon>Gemmatimonadota</taxon>
        <taxon>Longimicrobiia</taxon>
        <taxon>Longimicrobiales</taxon>
        <taxon>Longimicrobiaceae</taxon>
        <taxon>Longimicrobium</taxon>
    </lineage>
</organism>
<dbReference type="RefSeq" id="WP_170037081.1">
    <property type="nucleotide sequence ID" value="NZ_JABDTL010000002.1"/>
</dbReference>
<comment type="caution">
    <text evidence="14">The sequence shown here is derived from an EMBL/GenBank/DDBJ whole genome shotgun (WGS) entry which is preliminary data.</text>
</comment>
<feature type="binding site" evidence="12">
    <location>
        <position position="72"/>
    </location>
    <ligand>
        <name>substrate</name>
    </ligand>
</feature>
<evidence type="ECO:0000313" key="15">
    <source>
        <dbReference type="Proteomes" id="UP000582837"/>
    </source>
</evidence>
<feature type="binding site" evidence="12">
    <location>
        <position position="97"/>
    </location>
    <ligand>
        <name>substrate</name>
    </ligand>
</feature>
<evidence type="ECO:0000256" key="10">
    <source>
        <dbReference type="ARBA" id="ARBA00022985"/>
    </source>
</evidence>
<keyword evidence="10" id="KW-0448">Lipopolysaccharide biosynthesis</keyword>
<dbReference type="GO" id="GO:0009103">
    <property type="term" value="P:lipopolysaccharide biosynthetic process"/>
    <property type="evidence" value="ECO:0007669"/>
    <property type="project" value="UniProtKB-KW"/>
</dbReference>
<evidence type="ECO:0000256" key="11">
    <source>
        <dbReference type="ARBA" id="ARBA00031051"/>
    </source>
</evidence>
<dbReference type="GO" id="GO:0046872">
    <property type="term" value="F:metal ion binding"/>
    <property type="evidence" value="ECO:0007669"/>
    <property type="project" value="UniProtKB-KW"/>
</dbReference>